<feature type="region of interest" description="Disordered" evidence="1">
    <location>
        <begin position="150"/>
        <end position="185"/>
    </location>
</feature>
<sequence>MELKLLGPVFNDLYDRLSTDDGMLKLMEKCPSLARDPFAHFFLKDFKMVVSSVTAATSFQNILRDHPCLRPAINAIKEAFPDFYQKAKRRGAKPTRSRTQRFALDINSDDSESENEATGSQEQASRPPIRTITSNALRNAFDAVLGAQLSGTEPHSAPPASVTDSVDMDIDEPTLSAPQESEAGSISARMRDLEQRYATQLAQLAEMGVFDVPTAIQALEATNGDLELAFQIIFN</sequence>
<organism evidence="3 4">
    <name type="scientific">Cichlidogyrus casuarinus</name>
    <dbReference type="NCBI Taxonomy" id="1844966"/>
    <lineage>
        <taxon>Eukaryota</taxon>
        <taxon>Metazoa</taxon>
        <taxon>Spiralia</taxon>
        <taxon>Lophotrochozoa</taxon>
        <taxon>Platyhelminthes</taxon>
        <taxon>Monogenea</taxon>
        <taxon>Monopisthocotylea</taxon>
        <taxon>Dactylogyridea</taxon>
        <taxon>Ancyrocephalidae</taxon>
        <taxon>Cichlidogyrus</taxon>
    </lineage>
</organism>
<dbReference type="InterPro" id="IPR047878">
    <property type="entry name" value="UBL7_UBA"/>
</dbReference>
<dbReference type="InterPro" id="IPR015940">
    <property type="entry name" value="UBA"/>
</dbReference>
<dbReference type="PROSITE" id="PS50030">
    <property type="entry name" value="UBA"/>
    <property type="match status" value="1"/>
</dbReference>
<dbReference type="Proteomes" id="UP001626550">
    <property type="component" value="Unassembled WGS sequence"/>
</dbReference>
<dbReference type="AlphaFoldDB" id="A0ABD2QKR1"/>
<dbReference type="InterPro" id="IPR009060">
    <property type="entry name" value="UBA-like_sf"/>
</dbReference>
<feature type="region of interest" description="Disordered" evidence="1">
    <location>
        <begin position="87"/>
        <end position="129"/>
    </location>
</feature>
<comment type="caution">
    <text evidence="3">The sequence shown here is derived from an EMBL/GenBank/DDBJ whole genome shotgun (WGS) entry which is preliminary data.</text>
</comment>
<dbReference type="Pfam" id="PF00627">
    <property type="entry name" value="UBA"/>
    <property type="match status" value="1"/>
</dbReference>
<proteinExistence type="predicted"/>
<feature type="compositionally biased region" description="Basic residues" evidence="1">
    <location>
        <begin position="87"/>
        <end position="99"/>
    </location>
</feature>
<evidence type="ECO:0000256" key="1">
    <source>
        <dbReference type="SAM" id="MobiDB-lite"/>
    </source>
</evidence>
<keyword evidence="4" id="KW-1185">Reference proteome</keyword>
<dbReference type="SUPFAM" id="SSF46934">
    <property type="entry name" value="UBA-like"/>
    <property type="match status" value="1"/>
</dbReference>
<dbReference type="Gene3D" id="1.10.8.10">
    <property type="entry name" value="DNA helicase RuvA subunit, C-terminal domain"/>
    <property type="match status" value="1"/>
</dbReference>
<accession>A0ABD2QKR1</accession>
<gene>
    <name evidence="3" type="primary">UBL7</name>
    <name evidence="3" type="ORF">Ciccas_001587</name>
</gene>
<dbReference type="EMBL" id="JBJKFK010000107">
    <property type="protein sequence ID" value="KAL3319717.1"/>
    <property type="molecule type" value="Genomic_DNA"/>
</dbReference>
<reference evidence="3 4" key="1">
    <citation type="submission" date="2024-11" db="EMBL/GenBank/DDBJ databases">
        <title>Adaptive evolution of stress response genes in parasites aligns with host niche diversity.</title>
        <authorList>
            <person name="Hahn C."/>
            <person name="Resl P."/>
        </authorList>
    </citation>
    <scope>NUCLEOTIDE SEQUENCE [LARGE SCALE GENOMIC DNA]</scope>
    <source>
        <strain evidence="3">EGGRZ-B1_66</strain>
        <tissue evidence="3">Body</tissue>
    </source>
</reference>
<feature type="domain" description="UBA" evidence="2">
    <location>
        <begin position="192"/>
        <end position="235"/>
    </location>
</feature>
<dbReference type="CDD" id="cd14326">
    <property type="entry name" value="UBA_UBL7"/>
    <property type="match status" value="1"/>
</dbReference>
<evidence type="ECO:0000313" key="3">
    <source>
        <dbReference type="EMBL" id="KAL3319717.1"/>
    </source>
</evidence>
<protein>
    <submittedName>
        <fullName evidence="3">Ubiquitin-like protein 7</fullName>
    </submittedName>
</protein>
<evidence type="ECO:0000313" key="4">
    <source>
        <dbReference type="Proteomes" id="UP001626550"/>
    </source>
</evidence>
<evidence type="ECO:0000259" key="2">
    <source>
        <dbReference type="PROSITE" id="PS50030"/>
    </source>
</evidence>
<name>A0ABD2QKR1_9PLAT</name>
<dbReference type="SMART" id="SM00165">
    <property type="entry name" value="UBA"/>
    <property type="match status" value="1"/>
</dbReference>